<dbReference type="InterPro" id="IPR010978">
    <property type="entry name" value="tRNA-bd_arm"/>
</dbReference>
<dbReference type="SUPFAM" id="SSF55681">
    <property type="entry name" value="Class II aaRS and biotin synthetases"/>
    <property type="match status" value="1"/>
</dbReference>
<evidence type="ECO:0000256" key="13">
    <source>
        <dbReference type="ARBA" id="ARBA00039158"/>
    </source>
</evidence>
<evidence type="ECO:0000256" key="6">
    <source>
        <dbReference type="ARBA" id="ARBA00022598"/>
    </source>
</evidence>
<dbReference type="InterPro" id="IPR006195">
    <property type="entry name" value="aa-tRNA-synth_II"/>
</dbReference>
<dbReference type="SUPFAM" id="SSF46589">
    <property type="entry name" value="tRNA-binding arm"/>
    <property type="match status" value="1"/>
</dbReference>
<dbReference type="NCBIfam" id="TIGR00414">
    <property type="entry name" value="serS"/>
    <property type="match status" value="1"/>
</dbReference>
<evidence type="ECO:0000256" key="2">
    <source>
        <dbReference type="ARBA" id="ARBA00005045"/>
    </source>
</evidence>
<evidence type="ECO:0000256" key="9">
    <source>
        <dbReference type="ARBA" id="ARBA00022917"/>
    </source>
</evidence>
<evidence type="ECO:0000256" key="5">
    <source>
        <dbReference type="ARBA" id="ARBA00022490"/>
    </source>
</evidence>
<dbReference type="PANTHER" id="PTHR43697:SF1">
    <property type="entry name" value="SERINE--TRNA LIGASE"/>
    <property type="match status" value="1"/>
</dbReference>
<dbReference type="GO" id="GO:0005524">
    <property type="term" value="F:ATP binding"/>
    <property type="evidence" value="ECO:0007669"/>
    <property type="project" value="UniProtKB-KW"/>
</dbReference>
<dbReference type="AlphaFoldDB" id="A0A381P556"/>
<dbReference type="GO" id="GO:0006434">
    <property type="term" value="P:seryl-tRNA aminoacylation"/>
    <property type="evidence" value="ECO:0007669"/>
    <property type="project" value="InterPro"/>
</dbReference>
<dbReference type="InterPro" id="IPR045864">
    <property type="entry name" value="aa-tRNA-synth_II/BPL/LPL"/>
</dbReference>
<protein>
    <recommendedName>
        <fullName evidence="13">Serine--tRNA ligase</fullName>
        <ecNumber evidence="4">6.1.1.11</ecNumber>
    </recommendedName>
    <alternativeName>
        <fullName evidence="11">Seryl-tRNA synthetase</fullName>
    </alternativeName>
    <alternativeName>
        <fullName evidence="12">Seryl-tRNA(Ser/Sec) synthetase</fullName>
    </alternativeName>
</protein>
<gene>
    <name evidence="18" type="ORF">METZ01_LOCUS14401</name>
</gene>
<evidence type="ECO:0000256" key="1">
    <source>
        <dbReference type="ARBA" id="ARBA00004496"/>
    </source>
</evidence>
<dbReference type="PANTHER" id="PTHR43697">
    <property type="entry name" value="SERYL-TRNA SYNTHETASE"/>
    <property type="match status" value="1"/>
</dbReference>
<sequence length="391" mass="44310">MDKERREGLMVVNELKAERNTASKQVGELKRKGEDAEELVATMRVTGDRISEIDHKIRTIDQELQDLLLTIPNTPLDEVPEGGEDENRTEKIWGDPPTFDFEPLPHWELGTSLDILDLTRGSKISGSGFSVLKGMGARLQRGLINYFLDVHTGEHGYTEVRVPYLVTREAMIGTGQLPKFEEESYVTTRDDLWLIPTAEVPITNLHRDELLSGMDLPVRYAGYSPCFRREAGAAGKDTRGLLRMHQFDKVELVRYEHPERSREALEELTREAEVLLERLGLHHRRILISSGDLGFSGAMTYDLEAWAPAVGQWLEVSSCTTFTDYQARRANLRFRPSQSEKPIFVHTLNASGLALPRIMAALLESYQERDGTVRLPDVLHPYVGCERLTPE</sequence>
<dbReference type="Pfam" id="PF00587">
    <property type="entry name" value="tRNA-synt_2b"/>
    <property type="match status" value="1"/>
</dbReference>
<dbReference type="EC" id="6.1.1.11" evidence="4"/>
<evidence type="ECO:0000313" key="18">
    <source>
        <dbReference type="EMBL" id="SUZ61547.1"/>
    </source>
</evidence>
<dbReference type="InterPro" id="IPR042103">
    <property type="entry name" value="SerRS_1_N_sf"/>
</dbReference>
<reference evidence="18" key="1">
    <citation type="submission" date="2018-05" db="EMBL/GenBank/DDBJ databases">
        <authorList>
            <person name="Lanie J.A."/>
            <person name="Ng W.-L."/>
            <person name="Kazmierczak K.M."/>
            <person name="Andrzejewski T.M."/>
            <person name="Davidsen T.M."/>
            <person name="Wayne K.J."/>
            <person name="Tettelin H."/>
            <person name="Glass J.I."/>
            <person name="Rusch D."/>
            <person name="Podicherti R."/>
            <person name="Tsui H.-C.T."/>
            <person name="Winkler M.E."/>
        </authorList>
    </citation>
    <scope>NUCLEOTIDE SEQUENCE</scope>
</reference>
<comment type="catalytic activity">
    <reaction evidence="15">
        <text>tRNA(Ser) + L-serine + ATP = L-seryl-tRNA(Ser) + AMP + diphosphate + H(+)</text>
        <dbReference type="Rhea" id="RHEA:12292"/>
        <dbReference type="Rhea" id="RHEA-COMP:9669"/>
        <dbReference type="Rhea" id="RHEA-COMP:9703"/>
        <dbReference type="ChEBI" id="CHEBI:15378"/>
        <dbReference type="ChEBI" id="CHEBI:30616"/>
        <dbReference type="ChEBI" id="CHEBI:33019"/>
        <dbReference type="ChEBI" id="CHEBI:33384"/>
        <dbReference type="ChEBI" id="CHEBI:78442"/>
        <dbReference type="ChEBI" id="CHEBI:78533"/>
        <dbReference type="ChEBI" id="CHEBI:456215"/>
        <dbReference type="EC" id="6.1.1.11"/>
    </reaction>
</comment>
<dbReference type="GO" id="GO:0005737">
    <property type="term" value="C:cytoplasm"/>
    <property type="evidence" value="ECO:0007669"/>
    <property type="project" value="UniProtKB-SubCell"/>
</dbReference>
<dbReference type="InterPro" id="IPR002317">
    <property type="entry name" value="Ser-tRNA-ligase_type_1"/>
</dbReference>
<feature type="domain" description="Aminoacyl-transfer RNA synthetases class-II family profile" evidence="17">
    <location>
        <begin position="154"/>
        <end position="376"/>
    </location>
</feature>
<dbReference type="Gene3D" id="1.10.287.40">
    <property type="entry name" value="Serine-tRNA synthetase, tRNA binding domain"/>
    <property type="match status" value="1"/>
</dbReference>
<evidence type="ECO:0000256" key="11">
    <source>
        <dbReference type="ARBA" id="ARBA00031113"/>
    </source>
</evidence>
<evidence type="ECO:0000256" key="12">
    <source>
        <dbReference type="ARBA" id="ARBA00033352"/>
    </source>
</evidence>
<evidence type="ECO:0000256" key="16">
    <source>
        <dbReference type="SAM" id="MobiDB-lite"/>
    </source>
</evidence>
<dbReference type="Gene3D" id="3.30.930.10">
    <property type="entry name" value="Bira Bifunctional Protein, Domain 2"/>
    <property type="match status" value="1"/>
</dbReference>
<comment type="subcellular location">
    <subcellularLocation>
        <location evidence="1">Cytoplasm</location>
    </subcellularLocation>
</comment>
<keyword evidence="7" id="KW-0547">Nucleotide-binding</keyword>
<keyword evidence="10" id="KW-0030">Aminoacyl-tRNA synthetase</keyword>
<evidence type="ECO:0000259" key="17">
    <source>
        <dbReference type="PROSITE" id="PS50862"/>
    </source>
</evidence>
<dbReference type="PIRSF" id="PIRSF001529">
    <property type="entry name" value="Ser-tRNA-synth_IIa"/>
    <property type="match status" value="1"/>
</dbReference>
<comment type="pathway">
    <text evidence="2">Aminoacyl-tRNA biosynthesis; selenocysteinyl-tRNA(Sec) biosynthesis; L-seryl-tRNA(Sec) from L-serine and tRNA(Sec): step 1/1.</text>
</comment>
<keyword evidence="9" id="KW-0648">Protein biosynthesis</keyword>
<comment type="similarity">
    <text evidence="3">Belongs to the class-II aminoacyl-tRNA synthetase family. Type-1 seryl-tRNA synthetase subfamily.</text>
</comment>
<keyword evidence="8" id="KW-0067">ATP-binding</keyword>
<proteinExistence type="inferred from homology"/>
<keyword evidence="5" id="KW-0963">Cytoplasm</keyword>
<evidence type="ECO:0000256" key="10">
    <source>
        <dbReference type="ARBA" id="ARBA00023146"/>
    </source>
</evidence>
<dbReference type="InterPro" id="IPR015866">
    <property type="entry name" value="Ser-tRNA-synth_1_N"/>
</dbReference>
<dbReference type="PRINTS" id="PR00981">
    <property type="entry name" value="TRNASYNTHSER"/>
</dbReference>
<evidence type="ECO:0000256" key="7">
    <source>
        <dbReference type="ARBA" id="ARBA00022741"/>
    </source>
</evidence>
<dbReference type="Pfam" id="PF02403">
    <property type="entry name" value="Seryl_tRNA_N"/>
    <property type="match status" value="1"/>
</dbReference>
<feature type="region of interest" description="Disordered" evidence="16">
    <location>
        <begin position="73"/>
        <end position="95"/>
    </location>
</feature>
<dbReference type="GO" id="GO:0004828">
    <property type="term" value="F:serine-tRNA ligase activity"/>
    <property type="evidence" value="ECO:0007669"/>
    <property type="project" value="UniProtKB-EC"/>
</dbReference>
<evidence type="ECO:0000256" key="15">
    <source>
        <dbReference type="ARBA" id="ARBA00048823"/>
    </source>
</evidence>
<evidence type="ECO:0000256" key="14">
    <source>
        <dbReference type="ARBA" id="ARBA00047929"/>
    </source>
</evidence>
<evidence type="ECO:0000256" key="4">
    <source>
        <dbReference type="ARBA" id="ARBA00012840"/>
    </source>
</evidence>
<evidence type="ECO:0000256" key="8">
    <source>
        <dbReference type="ARBA" id="ARBA00022840"/>
    </source>
</evidence>
<dbReference type="InterPro" id="IPR002314">
    <property type="entry name" value="aa-tRNA-synt_IIb"/>
</dbReference>
<name>A0A381P556_9ZZZZ</name>
<dbReference type="CDD" id="cd00770">
    <property type="entry name" value="SerRS_core"/>
    <property type="match status" value="1"/>
</dbReference>
<comment type="catalytic activity">
    <reaction evidence="14">
        <text>tRNA(Sec) + L-serine + ATP = L-seryl-tRNA(Sec) + AMP + diphosphate + H(+)</text>
        <dbReference type="Rhea" id="RHEA:42580"/>
        <dbReference type="Rhea" id="RHEA-COMP:9742"/>
        <dbReference type="Rhea" id="RHEA-COMP:10128"/>
        <dbReference type="ChEBI" id="CHEBI:15378"/>
        <dbReference type="ChEBI" id="CHEBI:30616"/>
        <dbReference type="ChEBI" id="CHEBI:33019"/>
        <dbReference type="ChEBI" id="CHEBI:33384"/>
        <dbReference type="ChEBI" id="CHEBI:78442"/>
        <dbReference type="ChEBI" id="CHEBI:78533"/>
        <dbReference type="ChEBI" id="CHEBI:456215"/>
        <dbReference type="EC" id="6.1.1.11"/>
    </reaction>
</comment>
<organism evidence="18">
    <name type="scientific">marine metagenome</name>
    <dbReference type="NCBI Taxonomy" id="408172"/>
    <lineage>
        <taxon>unclassified sequences</taxon>
        <taxon>metagenomes</taxon>
        <taxon>ecological metagenomes</taxon>
    </lineage>
</organism>
<dbReference type="PROSITE" id="PS50862">
    <property type="entry name" value="AA_TRNA_LIGASE_II"/>
    <property type="match status" value="1"/>
</dbReference>
<accession>A0A381P556</accession>
<dbReference type="EMBL" id="UINC01000810">
    <property type="protein sequence ID" value="SUZ61547.1"/>
    <property type="molecule type" value="Genomic_DNA"/>
</dbReference>
<keyword evidence="6" id="KW-0436">Ligase</keyword>
<evidence type="ECO:0000256" key="3">
    <source>
        <dbReference type="ARBA" id="ARBA00010728"/>
    </source>
</evidence>
<dbReference type="InterPro" id="IPR033729">
    <property type="entry name" value="SerRS_core"/>
</dbReference>